<evidence type="ECO:0000313" key="2">
    <source>
        <dbReference type="EMBL" id="WYJ77426.1"/>
    </source>
</evidence>
<organism evidence="2 3">
    <name type="scientific">Candidatus Enterococcus lowellii</name>
    <dbReference type="NCBI Taxonomy" id="2230877"/>
    <lineage>
        <taxon>Bacteria</taxon>
        <taxon>Bacillati</taxon>
        <taxon>Bacillota</taxon>
        <taxon>Bacilli</taxon>
        <taxon>Lactobacillales</taxon>
        <taxon>Enterococcaceae</taxon>
        <taxon>Enterococcus</taxon>
    </lineage>
</organism>
<dbReference type="Proteomes" id="UP000664701">
    <property type="component" value="Chromosome"/>
</dbReference>
<dbReference type="SUPFAM" id="SSF52540">
    <property type="entry name" value="P-loop containing nucleoside triphosphate hydrolases"/>
    <property type="match status" value="1"/>
</dbReference>
<keyword evidence="3" id="KW-1185">Reference proteome</keyword>
<dbReference type="GO" id="GO:0005524">
    <property type="term" value="F:ATP binding"/>
    <property type="evidence" value="ECO:0007669"/>
    <property type="project" value="UniProtKB-KW"/>
</dbReference>
<name>A0ABZ2SQL7_9ENTE</name>
<evidence type="ECO:0000259" key="1">
    <source>
        <dbReference type="Pfam" id="PF00005"/>
    </source>
</evidence>
<keyword evidence="2" id="KW-0067">ATP-binding</keyword>
<dbReference type="EMBL" id="CP147251">
    <property type="protein sequence ID" value="WYJ77426.1"/>
    <property type="molecule type" value="Genomic_DNA"/>
</dbReference>
<dbReference type="RefSeq" id="WP_207940443.1">
    <property type="nucleotide sequence ID" value="NZ_CP147251.1"/>
</dbReference>
<dbReference type="InterPro" id="IPR027417">
    <property type="entry name" value="P-loop_NTPase"/>
</dbReference>
<evidence type="ECO:0000313" key="3">
    <source>
        <dbReference type="Proteomes" id="UP000664701"/>
    </source>
</evidence>
<dbReference type="PANTHER" id="PTHR24221:SF397">
    <property type="entry name" value="ABC TRANSPORTER, ATP-BINDING TRANSMEMBRANE PROTEIN"/>
    <property type="match status" value="1"/>
</dbReference>
<dbReference type="Gene3D" id="3.40.50.300">
    <property type="entry name" value="P-loop containing nucleotide triphosphate hydrolases"/>
    <property type="match status" value="1"/>
</dbReference>
<proteinExistence type="predicted"/>
<protein>
    <submittedName>
        <fullName evidence="2">ATP-binding cassette, subfamily B, bacterial</fullName>
    </submittedName>
</protein>
<sequence>MFAIMDSCLDRMEELFSVTVLEDAGQNALNSFDEKQPEVVFEQVSFGYDKSLVLEDVNFELLPSTMTALVGPSDSGKSTIANLLARFWDIQSGAIRIRGTQIKDLSLNELMKSISMVFQQTYLFEDSIYNNIKMGKMDATEEEIFTAAKKARCFDFIQNLPQGLIRSLVRVVKVFLGDSTNVFLSQFLKDAPIVILDETTASVDANNEYYIQLNWLKIRSCLSLHIA</sequence>
<keyword evidence="2" id="KW-0547">Nucleotide-binding</keyword>
<accession>A0ABZ2SQL7</accession>
<feature type="domain" description="ABC transporter" evidence="1">
    <location>
        <begin position="54"/>
        <end position="201"/>
    </location>
</feature>
<dbReference type="InterPro" id="IPR003439">
    <property type="entry name" value="ABC_transporter-like_ATP-bd"/>
</dbReference>
<dbReference type="Pfam" id="PF00005">
    <property type="entry name" value="ABC_tran"/>
    <property type="match status" value="1"/>
</dbReference>
<reference evidence="2 3" key="1">
    <citation type="submission" date="2024-03" db="EMBL/GenBank/DDBJ databases">
        <title>The Genome Sequence of Enterococcus sp. DIV2402.</title>
        <authorList>
            <consortium name="The Broad Institute Genomics Platform"/>
            <consortium name="The Broad Institute Microbial Omics Core"/>
            <consortium name="The Broad Institute Genomic Center for Infectious Diseases"/>
            <person name="Earl A."/>
            <person name="Manson A."/>
            <person name="Gilmore M."/>
            <person name="Schwartman J."/>
            <person name="Shea T."/>
            <person name="Abouelleil A."/>
            <person name="Cao P."/>
            <person name="Chapman S."/>
            <person name="Cusick C."/>
            <person name="Young S."/>
            <person name="Neafsey D."/>
            <person name="Nusbaum C."/>
            <person name="Birren B."/>
        </authorList>
    </citation>
    <scope>NUCLEOTIDE SEQUENCE [LARGE SCALE GENOMIC DNA]</scope>
    <source>
        <strain evidence="2 3">DIV2402</strain>
    </source>
</reference>
<dbReference type="InterPro" id="IPR039421">
    <property type="entry name" value="Type_1_exporter"/>
</dbReference>
<gene>
    <name evidence="2" type="ORF">DOK78_002064</name>
</gene>
<dbReference type="PANTHER" id="PTHR24221">
    <property type="entry name" value="ATP-BINDING CASSETTE SUB-FAMILY B"/>
    <property type="match status" value="1"/>
</dbReference>